<evidence type="ECO:0000313" key="2">
    <source>
        <dbReference type="EMBL" id="VDM49115.1"/>
    </source>
</evidence>
<dbReference type="CDD" id="cd00037">
    <property type="entry name" value="CLECT"/>
    <property type="match status" value="1"/>
</dbReference>
<dbReference type="InterPro" id="IPR050111">
    <property type="entry name" value="C-type_lectin/snaclec_domain"/>
</dbReference>
<gene>
    <name evidence="2" type="ORF">TCNE_LOCUS17794</name>
</gene>
<dbReference type="InterPro" id="IPR016186">
    <property type="entry name" value="C-type_lectin-like/link_sf"/>
</dbReference>
<evidence type="ECO:0000259" key="1">
    <source>
        <dbReference type="PROSITE" id="PS50041"/>
    </source>
</evidence>
<name>A0A183VAM4_TOXCA</name>
<feature type="domain" description="C-type lectin" evidence="1">
    <location>
        <begin position="96"/>
        <end position="185"/>
    </location>
</feature>
<dbReference type="PANTHER" id="PTHR22803">
    <property type="entry name" value="MANNOSE, PHOSPHOLIPASE, LECTIN RECEPTOR RELATED"/>
    <property type="match status" value="1"/>
</dbReference>
<dbReference type="InterPro" id="IPR016187">
    <property type="entry name" value="CTDL_fold"/>
</dbReference>
<proteinExistence type="predicted"/>
<evidence type="ECO:0000313" key="4">
    <source>
        <dbReference type="WBParaSite" id="TCNE_0001779501-mRNA-1"/>
    </source>
</evidence>
<dbReference type="EMBL" id="UYWY01024798">
    <property type="protein sequence ID" value="VDM49115.1"/>
    <property type="molecule type" value="Genomic_DNA"/>
</dbReference>
<accession>A0A183VAM4</accession>
<dbReference type="InterPro" id="IPR001304">
    <property type="entry name" value="C-type_lectin-like"/>
</dbReference>
<dbReference type="SMART" id="SM00034">
    <property type="entry name" value="CLECT"/>
    <property type="match status" value="1"/>
</dbReference>
<reference evidence="2 3" key="2">
    <citation type="submission" date="2018-11" db="EMBL/GenBank/DDBJ databases">
        <authorList>
            <consortium name="Pathogen Informatics"/>
        </authorList>
    </citation>
    <scope>NUCLEOTIDE SEQUENCE [LARGE SCALE GENOMIC DNA]</scope>
</reference>
<reference evidence="4" key="1">
    <citation type="submission" date="2016-06" db="UniProtKB">
        <authorList>
            <consortium name="WormBaseParasite"/>
        </authorList>
    </citation>
    <scope>IDENTIFICATION</scope>
</reference>
<dbReference type="AlphaFoldDB" id="A0A183VAM4"/>
<dbReference type="WBParaSite" id="TCNE_0001779501-mRNA-1">
    <property type="protein sequence ID" value="TCNE_0001779501-mRNA-1"/>
    <property type="gene ID" value="TCNE_0001779501"/>
</dbReference>
<dbReference type="Proteomes" id="UP000050794">
    <property type="component" value="Unassembled WGS sequence"/>
</dbReference>
<organism evidence="3 4">
    <name type="scientific">Toxocara canis</name>
    <name type="common">Canine roundworm</name>
    <dbReference type="NCBI Taxonomy" id="6265"/>
    <lineage>
        <taxon>Eukaryota</taxon>
        <taxon>Metazoa</taxon>
        <taxon>Ecdysozoa</taxon>
        <taxon>Nematoda</taxon>
        <taxon>Chromadorea</taxon>
        <taxon>Rhabditida</taxon>
        <taxon>Spirurina</taxon>
        <taxon>Ascaridomorpha</taxon>
        <taxon>Ascaridoidea</taxon>
        <taxon>Toxocaridae</taxon>
        <taxon>Toxocara</taxon>
    </lineage>
</organism>
<dbReference type="Gene3D" id="3.10.100.10">
    <property type="entry name" value="Mannose-Binding Protein A, subunit A"/>
    <property type="match status" value="1"/>
</dbReference>
<sequence>MCDPCPKSWLYFEPTDSCYKNGGDHVFRRFTFALKTWLRELDSAFRCDPSSFRDSKIFRQLVVWSHEGEAGLKKSRSLLIDFQFTLAGETHQDRYEAYCVRHGAHLASIHSDDEVDFLRKNYGNEERWKGFWMGMVMDSFNRWSHLDGSVVDYFNWNTLQPDNMYSREFCSHQYNTGKWNDIRCNSFEIKDGVCKMPAFAIP</sequence>
<dbReference type="Pfam" id="PF00059">
    <property type="entry name" value="Lectin_C"/>
    <property type="match status" value="1"/>
</dbReference>
<evidence type="ECO:0000313" key="3">
    <source>
        <dbReference type="Proteomes" id="UP000050794"/>
    </source>
</evidence>
<protein>
    <submittedName>
        <fullName evidence="4">C-type lectin domain-containing protein</fullName>
    </submittedName>
</protein>
<dbReference type="SUPFAM" id="SSF56436">
    <property type="entry name" value="C-type lectin-like"/>
    <property type="match status" value="1"/>
</dbReference>
<dbReference type="PROSITE" id="PS50041">
    <property type="entry name" value="C_TYPE_LECTIN_2"/>
    <property type="match status" value="1"/>
</dbReference>
<keyword evidence="3" id="KW-1185">Reference proteome</keyword>